<dbReference type="SUPFAM" id="SSF103378">
    <property type="entry name" value="2-methylcitrate dehydratase PrpD"/>
    <property type="match status" value="1"/>
</dbReference>
<dbReference type="PANTHER" id="PTHR16943">
    <property type="entry name" value="2-METHYLCITRATE DEHYDRATASE-RELATED"/>
    <property type="match status" value="1"/>
</dbReference>
<dbReference type="Pfam" id="PF03972">
    <property type="entry name" value="MmgE_PrpD_N"/>
    <property type="match status" value="1"/>
</dbReference>
<keyword evidence="5" id="KW-1185">Reference proteome</keyword>
<dbReference type="PANTHER" id="PTHR16943:SF8">
    <property type="entry name" value="2-METHYLCITRATE DEHYDRATASE"/>
    <property type="match status" value="1"/>
</dbReference>
<organism evidence="4 5">
    <name type="scientific">Novosphingobium aquae</name>
    <dbReference type="NCBI Taxonomy" id="3133435"/>
    <lineage>
        <taxon>Bacteria</taxon>
        <taxon>Pseudomonadati</taxon>
        <taxon>Pseudomonadota</taxon>
        <taxon>Alphaproteobacteria</taxon>
        <taxon>Sphingomonadales</taxon>
        <taxon>Sphingomonadaceae</taxon>
        <taxon>Novosphingobium</taxon>
    </lineage>
</organism>
<reference evidence="4 5" key="1">
    <citation type="submission" date="2024-03" db="EMBL/GenBank/DDBJ databases">
        <authorList>
            <person name="Jo J.-H."/>
        </authorList>
    </citation>
    <scope>NUCLEOTIDE SEQUENCE [LARGE SCALE GENOMIC DNA]</scope>
    <source>
        <strain evidence="4 5">AS3R-12</strain>
    </source>
</reference>
<protein>
    <submittedName>
        <fullName evidence="4">MmgE/PrpD family protein</fullName>
    </submittedName>
</protein>
<dbReference type="Proteomes" id="UP001379235">
    <property type="component" value="Unassembled WGS sequence"/>
</dbReference>
<evidence type="ECO:0000313" key="4">
    <source>
        <dbReference type="EMBL" id="MEJ6008862.1"/>
    </source>
</evidence>
<comment type="similarity">
    <text evidence="1">Belongs to the PrpD family.</text>
</comment>
<dbReference type="Gene3D" id="1.10.4100.10">
    <property type="entry name" value="2-methylcitrate dehydratase PrpD"/>
    <property type="match status" value="1"/>
</dbReference>
<evidence type="ECO:0000259" key="2">
    <source>
        <dbReference type="Pfam" id="PF03972"/>
    </source>
</evidence>
<proteinExistence type="inferred from homology"/>
<feature type="domain" description="MmgE/PrpD C-terminal" evidence="3">
    <location>
        <begin position="270"/>
        <end position="425"/>
    </location>
</feature>
<gene>
    <name evidence="4" type="ORF">WG900_02900</name>
</gene>
<name>A0ABU8S4I2_9SPHN</name>
<dbReference type="InterPro" id="IPR042188">
    <property type="entry name" value="MmgE/PrpD_sf_2"/>
</dbReference>
<dbReference type="Pfam" id="PF19305">
    <property type="entry name" value="MmgE_PrpD_C"/>
    <property type="match status" value="1"/>
</dbReference>
<evidence type="ECO:0000313" key="5">
    <source>
        <dbReference type="Proteomes" id="UP001379235"/>
    </source>
</evidence>
<dbReference type="InterPro" id="IPR042183">
    <property type="entry name" value="MmgE/PrpD_sf_1"/>
</dbReference>
<evidence type="ECO:0000259" key="3">
    <source>
        <dbReference type="Pfam" id="PF19305"/>
    </source>
</evidence>
<evidence type="ECO:0000256" key="1">
    <source>
        <dbReference type="ARBA" id="ARBA00006174"/>
    </source>
</evidence>
<dbReference type="Gene3D" id="3.30.1330.120">
    <property type="entry name" value="2-methylcitrate dehydratase PrpD"/>
    <property type="match status" value="1"/>
</dbReference>
<dbReference type="InterPro" id="IPR005656">
    <property type="entry name" value="MmgE_PrpD"/>
</dbReference>
<sequence>MTLSEDICSTIARLQWADLPASTRRAACHVLLDASGVILGASGLSEEVRPFLALARASGIGPSTALGTAMRVPPAAAALAGGAMSHALDYEDAFDIRPGHPNASLVPALIALAQSEGPIDGPRFLTALAAGCDFACRIGVAQRQAMELGGWYPPPIVAGLGAAVGAAKLLGLDGAGIRDALSLALCQVTMPGEIKHSPGTVIRAVRESFPAQAAVTSALLAREGVAGFEEPLEGKDGFFALYAGGKFDSADLTDGLGSRFWIDHLTFKAWPSCRGTHPFIEMALDLRERHGIDAAGIARITVTCDEIQRMLIEPAERKQAPGVLIDAKFSVQFCTALALVRGRVDLDSFTPAALADPAVLSVASKVQAKVDSASNRHPGSGGTIEIEMVDGTLFQAEVHNARGCPENPLSEADLVAKFVDCAARAQVPPSDPQQLARAILALADCDDVGALFA</sequence>
<dbReference type="InterPro" id="IPR045336">
    <property type="entry name" value="MmgE_PrpD_N"/>
</dbReference>
<dbReference type="InterPro" id="IPR036148">
    <property type="entry name" value="MmgE/PrpD_sf"/>
</dbReference>
<dbReference type="RefSeq" id="WP_339964533.1">
    <property type="nucleotide sequence ID" value="NZ_JBBHJY010000001.1"/>
</dbReference>
<dbReference type="InterPro" id="IPR045337">
    <property type="entry name" value="MmgE_PrpD_C"/>
</dbReference>
<accession>A0ABU8S4I2</accession>
<feature type="domain" description="MmgE/PrpD N-terminal" evidence="2">
    <location>
        <begin position="5"/>
        <end position="246"/>
    </location>
</feature>
<comment type="caution">
    <text evidence="4">The sequence shown here is derived from an EMBL/GenBank/DDBJ whole genome shotgun (WGS) entry which is preliminary data.</text>
</comment>
<dbReference type="EMBL" id="JBBHJY010000001">
    <property type="protein sequence ID" value="MEJ6008862.1"/>
    <property type="molecule type" value="Genomic_DNA"/>
</dbReference>